<protein>
    <submittedName>
        <fullName evidence="3">MFS-type transporter SLC18B1</fullName>
    </submittedName>
</protein>
<evidence type="ECO:0000313" key="4">
    <source>
        <dbReference type="Proteomes" id="UP000887116"/>
    </source>
</evidence>
<dbReference type="OrthoDB" id="6430902at2759"/>
<evidence type="ECO:0000313" key="3">
    <source>
        <dbReference type="EMBL" id="GFR28551.1"/>
    </source>
</evidence>
<dbReference type="SUPFAM" id="SSF103473">
    <property type="entry name" value="MFS general substrate transporter"/>
    <property type="match status" value="1"/>
</dbReference>
<comment type="caution">
    <text evidence="3">The sequence shown here is derived from an EMBL/GenBank/DDBJ whole genome shotgun (WGS) entry which is preliminary data.</text>
</comment>
<feature type="transmembrane region" description="Helical" evidence="2">
    <location>
        <begin position="67"/>
        <end position="86"/>
    </location>
</feature>
<evidence type="ECO:0000256" key="1">
    <source>
        <dbReference type="SAM" id="MobiDB-lite"/>
    </source>
</evidence>
<feature type="compositionally biased region" description="Basic and acidic residues" evidence="1">
    <location>
        <begin position="96"/>
        <end position="107"/>
    </location>
</feature>
<sequence length="138" mass="14885">MGLGLGAKLVCAFTGCLQDTVNRGLPPDLSTYGLVSSMIASSQSLGAFVGPSIGGYLLETLGYQRSSMTLLVLEIFLIILLIVSIANRKKWIKSVEVTKSEKPEKSPKSGCKPNNVDLEKASEKPQQNKKQEKDDIGK</sequence>
<keyword evidence="2" id="KW-0812">Transmembrane</keyword>
<dbReference type="Gene3D" id="1.20.1250.20">
    <property type="entry name" value="MFS general substrate transporter like domains"/>
    <property type="match status" value="1"/>
</dbReference>
<keyword evidence="4" id="KW-1185">Reference proteome</keyword>
<feature type="compositionally biased region" description="Basic and acidic residues" evidence="1">
    <location>
        <begin position="129"/>
        <end position="138"/>
    </location>
</feature>
<evidence type="ECO:0000256" key="2">
    <source>
        <dbReference type="SAM" id="Phobius"/>
    </source>
</evidence>
<proteinExistence type="predicted"/>
<organism evidence="3 4">
    <name type="scientific">Trichonephila clavata</name>
    <name type="common">Joro spider</name>
    <name type="synonym">Nephila clavata</name>
    <dbReference type="NCBI Taxonomy" id="2740835"/>
    <lineage>
        <taxon>Eukaryota</taxon>
        <taxon>Metazoa</taxon>
        <taxon>Ecdysozoa</taxon>
        <taxon>Arthropoda</taxon>
        <taxon>Chelicerata</taxon>
        <taxon>Arachnida</taxon>
        <taxon>Araneae</taxon>
        <taxon>Araneomorphae</taxon>
        <taxon>Entelegynae</taxon>
        <taxon>Araneoidea</taxon>
        <taxon>Nephilidae</taxon>
        <taxon>Trichonephila</taxon>
    </lineage>
</organism>
<feature type="region of interest" description="Disordered" evidence="1">
    <location>
        <begin position="96"/>
        <end position="138"/>
    </location>
</feature>
<gene>
    <name evidence="3" type="primary">SLC18B1_2</name>
    <name evidence="3" type="ORF">TNCT_519741</name>
</gene>
<dbReference type="InterPro" id="IPR036259">
    <property type="entry name" value="MFS_trans_sf"/>
</dbReference>
<dbReference type="Proteomes" id="UP000887116">
    <property type="component" value="Unassembled WGS sequence"/>
</dbReference>
<keyword evidence="2" id="KW-1133">Transmembrane helix</keyword>
<keyword evidence="2" id="KW-0472">Membrane</keyword>
<accession>A0A8X6K318</accession>
<name>A0A8X6K318_TRICU</name>
<dbReference type="EMBL" id="BMAO01039038">
    <property type="protein sequence ID" value="GFR28551.1"/>
    <property type="molecule type" value="Genomic_DNA"/>
</dbReference>
<dbReference type="AlphaFoldDB" id="A0A8X6K318"/>
<reference evidence="3" key="1">
    <citation type="submission" date="2020-07" db="EMBL/GenBank/DDBJ databases">
        <title>Multicomponent nature underlies the extraordinary mechanical properties of spider dragline silk.</title>
        <authorList>
            <person name="Kono N."/>
            <person name="Nakamura H."/>
            <person name="Mori M."/>
            <person name="Yoshida Y."/>
            <person name="Ohtoshi R."/>
            <person name="Malay A.D."/>
            <person name="Moran D.A.P."/>
            <person name="Tomita M."/>
            <person name="Numata K."/>
            <person name="Arakawa K."/>
        </authorList>
    </citation>
    <scope>NUCLEOTIDE SEQUENCE</scope>
</reference>